<protein>
    <submittedName>
        <fullName evidence="3">Reverse transcriptase</fullName>
    </submittedName>
</protein>
<keyword evidence="4" id="KW-1185">Reference proteome</keyword>
<evidence type="ECO:0000313" key="4">
    <source>
        <dbReference type="Proteomes" id="UP000036403"/>
    </source>
</evidence>
<accession>A0A0J7K6Z5</accession>
<keyword evidence="3" id="KW-0695">RNA-directed DNA polymerase</keyword>
<organism evidence="3 4">
    <name type="scientific">Lasius niger</name>
    <name type="common">Black garden ant</name>
    <dbReference type="NCBI Taxonomy" id="67767"/>
    <lineage>
        <taxon>Eukaryota</taxon>
        <taxon>Metazoa</taxon>
        <taxon>Ecdysozoa</taxon>
        <taxon>Arthropoda</taxon>
        <taxon>Hexapoda</taxon>
        <taxon>Insecta</taxon>
        <taxon>Pterygota</taxon>
        <taxon>Neoptera</taxon>
        <taxon>Endopterygota</taxon>
        <taxon>Hymenoptera</taxon>
        <taxon>Apocrita</taxon>
        <taxon>Aculeata</taxon>
        <taxon>Formicoidea</taxon>
        <taxon>Formicidae</taxon>
        <taxon>Formicinae</taxon>
        <taxon>Lasius</taxon>
        <taxon>Lasius</taxon>
    </lineage>
</organism>
<feature type="domain" description="C2H2-type" evidence="2">
    <location>
        <begin position="79"/>
        <end position="102"/>
    </location>
</feature>
<evidence type="ECO:0000313" key="3">
    <source>
        <dbReference type="EMBL" id="KMQ85961.1"/>
    </source>
</evidence>
<evidence type="ECO:0000259" key="2">
    <source>
        <dbReference type="PROSITE" id="PS00028"/>
    </source>
</evidence>
<evidence type="ECO:0000256" key="1">
    <source>
        <dbReference type="SAM" id="MobiDB-lite"/>
    </source>
</evidence>
<dbReference type="AlphaFoldDB" id="A0A0J7K6Z5"/>
<gene>
    <name evidence="3" type="ORF">RF55_15207</name>
</gene>
<dbReference type="PaxDb" id="67767-A0A0J7K6Z5"/>
<dbReference type="Proteomes" id="UP000036403">
    <property type="component" value="Unassembled WGS sequence"/>
</dbReference>
<reference evidence="3 4" key="1">
    <citation type="submission" date="2015-04" db="EMBL/GenBank/DDBJ databases">
        <title>Lasius niger genome sequencing.</title>
        <authorList>
            <person name="Konorov E.A."/>
            <person name="Nikitin M.A."/>
            <person name="Kirill M.V."/>
            <person name="Chang P."/>
        </authorList>
    </citation>
    <scope>NUCLEOTIDE SEQUENCE [LARGE SCALE GENOMIC DNA]</scope>
    <source>
        <tissue evidence="3">Whole</tissue>
    </source>
</reference>
<dbReference type="InterPro" id="IPR013087">
    <property type="entry name" value="Znf_C2H2_type"/>
</dbReference>
<dbReference type="GO" id="GO:0003964">
    <property type="term" value="F:RNA-directed DNA polymerase activity"/>
    <property type="evidence" value="ECO:0007669"/>
    <property type="project" value="UniProtKB-KW"/>
</dbReference>
<sequence>MPSSRFLPLILGSPPSSYRRRPGKEGIPAQLGPWGCQPLRPVLVGPNTRSNQASDNGEGPFGQPTPATSPIPGPAKFRCKFPGCDRTFRSNRGRGVHNQRVHKDWYDAQIQVPAEQTRWTTEEVGLLARIEVELVSGGQPPRFIDQELLGFFAHRSLEAIKGRRKRQDYRDLVETLLQQNESEAESDSVVNC</sequence>
<keyword evidence="3" id="KW-0808">Transferase</keyword>
<dbReference type="OrthoDB" id="8195432at2759"/>
<dbReference type="PROSITE" id="PS00028">
    <property type="entry name" value="ZINC_FINGER_C2H2_1"/>
    <property type="match status" value="1"/>
</dbReference>
<dbReference type="EMBL" id="LBMM01012837">
    <property type="protein sequence ID" value="KMQ85961.1"/>
    <property type="molecule type" value="Genomic_DNA"/>
</dbReference>
<keyword evidence="3" id="KW-0548">Nucleotidyltransferase</keyword>
<proteinExistence type="predicted"/>
<comment type="caution">
    <text evidence="3">The sequence shown here is derived from an EMBL/GenBank/DDBJ whole genome shotgun (WGS) entry which is preliminary data.</text>
</comment>
<name>A0A0J7K6Z5_LASNI</name>
<feature type="region of interest" description="Disordered" evidence="1">
    <location>
        <begin position="1"/>
        <end position="74"/>
    </location>
</feature>